<dbReference type="PANTHER" id="PTHR45749">
    <property type="match status" value="1"/>
</dbReference>
<feature type="region of interest" description="Disordered" evidence="1">
    <location>
        <begin position="134"/>
        <end position="163"/>
    </location>
</feature>
<keyword evidence="3" id="KW-1185">Reference proteome</keyword>
<dbReference type="EMBL" id="CM031812">
    <property type="protein sequence ID" value="KAG6657226.1"/>
    <property type="molecule type" value="Genomic_DNA"/>
</dbReference>
<name>A0A8T1QRP0_CARIL</name>
<evidence type="ECO:0008006" key="4">
    <source>
        <dbReference type="Google" id="ProtNLM"/>
    </source>
</evidence>
<proteinExistence type="predicted"/>
<dbReference type="PANTHER" id="PTHR45749:SF32">
    <property type="entry name" value="ZINC FINGER MYM-TYPE PROTEIN 1-LIKE"/>
    <property type="match status" value="1"/>
</dbReference>
<gene>
    <name evidence="2" type="ORF">CIPAW_04G075300</name>
</gene>
<feature type="compositionally biased region" description="Polar residues" evidence="1">
    <location>
        <begin position="137"/>
        <end position="148"/>
    </location>
</feature>
<evidence type="ECO:0000313" key="2">
    <source>
        <dbReference type="EMBL" id="KAG6657226.1"/>
    </source>
</evidence>
<comment type="caution">
    <text evidence="2">The sequence shown here is derived from an EMBL/GenBank/DDBJ whole genome shotgun (WGS) entry which is preliminary data.</text>
</comment>
<accession>A0A8T1QRP0</accession>
<evidence type="ECO:0000256" key="1">
    <source>
        <dbReference type="SAM" id="MobiDB-lite"/>
    </source>
</evidence>
<dbReference type="Proteomes" id="UP000811609">
    <property type="component" value="Chromosome 4"/>
</dbReference>
<dbReference type="AlphaFoldDB" id="A0A8T1QRP0"/>
<evidence type="ECO:0000313" key="3">
    <source>
        <dbReference type="Proteomes" id="UP000811609"/>
    </source>
</evidence>
<sequence>MHLNMKNLYKKKRIENLIESQKGSLNKFVSSNKQNITENLGEFVKSVEENKNTEDTSNYIPSNIYDPAQWKHVDTKLRDLFVENGPIRYNDINFPKDENSRYFSTTYYIQNLSNGEKHDRKWLVYSKDLNIPPPRNLPNTKLHNASSESKLHKSKNQTQCPPDVAPKLGNISTLLTMLSIPHVVKTLDKINLPFRGQNEKIYQENNGNFLSLIEMISEFDLVMQEHIRCYDNGSNMKGKEHGVQRILLDINVPKAFYTPCGCHNLNLVICDMANSCPEAISFFGLRWKILQDNVSILTLKPLLQTCWESRIESIKAIKFQIPQIREALLQLAKMIEDPKTKSEANCLIAYEIVNFEFILGMTICMQSKDMHIDVVIDQLKGLIAYFQDYGENGFKSTMILSKEIAIILKEILPIEENTPIDILNYIKRLDSFPNACIAYRILLIERLNELAILSIKKEILEELEYKNLISNFASQKVRRIIFK</sequence>
<organism evidence="2 3">
    <name type="scientific">Carya illinoinensis</name>
    <name type="common">Pecan</name>
    <dbReference type="NCBI Taxonomy" id="32201"/>
    <lineage>
        <taxon>Eukaryota</taxon>
        <taxon>Viridiplantae</taxon>
        <taxon>Streptophyta</taxon>
        <taxon>Embryophyta</taxon>
        <taxon>Tracheophyta</taxon>
        <taxon>Spermatophyta</taxon>
        <taxon>Magnoliopsida</taxon>
        <taxon>eudicotyledons</taxon>
        <taxon>Gunneridae</taxon>
        <taxon>Pentapetalae</taxon>
        <taxon>rosids</taxon>
        <taxon>fabids</taxon>
        <taxon>Fagales</taxon>
        <taxon>Juglandaceae</taxon>
        <taxon>Carya</taxon>
    </lineage>
</organism>
<reference evidence="2" key="1">
    <citation type="submission" date="2020-12" db="EMBL/GenBank/DDBJ databases">
        <title>WGS assembly of Carya illinoinensis cv. Pawnee.</title>
        <authorList>
            <person name="Platts A."/>
            <person name="Shu S."/>
            <person name="Wright S."/>
            <person name="Barry K."/>
            <person name="Edger P."/>
            <person name="Pires J.C."/>
            <person name="Schmutz J."/>
        </authorList>
    </citation>
    <scope>NUCLEOTIDE SEQUENCE</scope>
    <source>
        <tissue evidence="2">Leaf</tissue>
    </source>
</reference>
<protein>
    <recommendedName>
        <fullName evidence="4">DUF4371 domain-containing protein</fullName>
    </recommendedName>
</protein>